<comment type="caution">
    <text evidence="1">The sequence shown here is derived from an EMBL/GenBank/DDBJ whole genome shotgun (WGS) entry which is preliminary data.</text>
</comment>
<evidence type="ECO:0000313" key="1">
    <source>
        <dbReference type="EMBL" id="MBF5053292.1"/>
    </source>
</evidence>
<protein>
    <submittedName>
        <fullName evidence="1">Hydrophobic compounds transporter</fullName>
    </submittedName>
</protein>
<dbReference type="EMBL" id="ARXR01000014">
    <property type="protein sequence ID" value="MBF5053292.1"/>
    <property type="molecule type" value="Genomic_DNA"/>
</dbReference>
<reference evidence="1 2" key="1">
    <citation type="submission" date="2012-09" db="EMBL/GenBank/DDBJ databases">
        <title>Genome Sequence of alkane-degrading Bacterium Alcanivorax venustensis ISO4.</title>
        <authorList>
            <person name="Lai Q."/>
            <person name="Shao Z."/>
        </authorList>
    </citation>
    <scope>NUCLEOTIDE SEQUENCE [LARGE SCALE GENOMIC DNA]</scope>
    <source>
        <strain evidence="1 2">ISO4</strain>
    </source>
</reference>
<feature type="non-terminal residue" evidence="1">
    <location>
        <position position="129"/>
    </location>
</feature>
<proteinExistence type="predicted"/>
<evidence type="ECO:0000313" key="2">
    <source>
        <dbReference type="Proteomes" id="UP000644441"/>
    </source>
</evidence>
<organism evidence="1 2">
    <name type="scientific">Alloalcanivorax venustensis ISO4</name>
    <dbReference type="NCBI Taxonomy" id="1177184"/>
    <lineage>
        <taxon>Bacteria</taxon>
        <taxon>Pseudomonadati</taxon>
        <taxon>Pseudomonadota</taxon>
        <taxon>Gammaproteobacteria</taxon>
        <taxon>Oceanospirillales</taxon>
        <taxon>Alcanivoracaceae</taxon>
        <taxon>Alloalcanivorax</taxon>
    </lineage>
</organism>
<name>A0ABS0AGQ2_9GAMM</name>
<gene>
    <name evidence="1" type="ORF">ISO4_01894</name>
</gene>
<accession>A0ABS0AGQ2</accession>
<keyword evidence="2" id="KW-1185">Reference proteome</keyword>
<dbReference type="Proteomes" id="UP000644441">
    <property type="component" value="Unassembled WGS sequence"/>
</dbReference>
<sequence>MGNTATTYGLLPTDIASAQALSMFNTQVSTTYYNPAYLAHSTKSELTAGLMHAEHNLQADSEQFGADTVQDDPTQQVVVGLKADRSALTELGQPMYLGVMIGSEKFGDELLAFGSRTDPDGQYFNYGRQ</sequence>